<comment type="caution">
    <text evidence="2">The sequence shown here is derived from an EMBL/GenBank/DDBJ whole genome shotgun (WGS) entry which is preliminary data.</text>
</comment>
<evidence type="ECO:0000313" key="3">
    <source>
        <dbReference type="Proteomes" id="UP000653056"/>
    </source>
</evidence>
<dbReference type="InterPro" id="IPR029058">
    <property type="entry name" value="AB_hydrolase_fold"/>
</dbReference>
<reference evidence="3" key="1">
    <citation type="journal article" date="2019" name="Int. J. Syst. Evol. Microbiol.">
        <title>The Global Catalogue of Microorganisms (GCM) 10K type strain sequencing project: providing services to taxonomists for standard genome sequencing and annotation.</title>
        <authorList>
            <consortium name="The Broad Institute Genomics Platform"/>
            <consortium name="The Broad Institute Genome Sequencing Center for Infectious Disease"/>
            <person name="Wu L."/>
            <person name="Ma J."/>
        </authorList>
    </citation>
    <scope>NUCLEOTIDE SEQUENCE [LARGE SCALE GENOMIC DNA]</scope>
    <source>
        <strain evidence="3">KCTC 22228</strain>
    </source>
</reference>
<dbReference type="PANTHER" id="PTHR43056">
    <property type="entry name" value="PEPTIDASE S9 PROLYL OLIGOPEPTIDASE"/>
    <property type="match status" value="1"/>
</dbReference>
<proteinExistence type="predicted"/>
<feature type="domain" description="Peptidase S9 prolyl oligopeptidase catalytic" evidence="1">
    <location>
        <begin position="403"/>
        <end position="600"/>
    </location>
</feature>
<dbReference type="SUPFAM" id="SSF53474">
    <property type="entry name" value="alpha/beta-Hydrolases"/>
    <property type="match status" value="1"/>
</dbReference>
<dbReference type="RefSeq" id="WP_189472503.1">
    <property type="nucleotide sequence ID" value="NZ_BMXS01000033.1"/>
</dbReference>
<organism evidence="2 3">
    <name type="scientific">Litchfieldella qijiaojingensis</name>
    <dbReference type="NCBI Taxonomy" id="980347"/>
    <lineage>
        <taxon>Bacteria</taxon>
        <taxon>Pseudomonadati</taxon>
        <taxon>Pseudomonadota</taxon>
        <taxon>Gammaproteobacteria</taxon>
        <taxon>Oceanospirillales</taxon>
        <taxon>Halomonadaceae</taxon>
        <taxon>Litchfieldella</taxon>
    </lineage>
</organism>
<dbReference type="Proteomes" id="UP000653056">
    <property type="component" value="Unassembled WGS sequence"/>
</dbReference>
<name>A0ABQ2ZAQ1_9GAMM</name>
<dbReference type="Pfam" id="PF00326">
    <property type="entry name" value="Peptidase_S9"/>
    <property type="match status" value="1"/>
</dbReference>
<protein>
    <submittedName>
        <fullName evidence="2">Peptidase S9</fullName>
    </submittedName>
</protein>
<sequence length="605" mass="66599">MNESRVHLNSDEALHQAASPADGLGDLRADESGVFWLAADPVSGARRLWHWCDGRAKALTPSEMDVASHVNGYGGGAHTRLGDTVIFVAGDHQMLYRQKLTGGDVQPWWSQPETRYGGLLADPLRQRVLAVEEKGNSRDASQCLVALNDDGRCVLAEGADFYDAPTLTADGMRLAWVEWNLPHMPWQRSRLCIADLGSDGRIVQQHTWDGGSAVTQPRFAADSSLIVISDHRGWWQPYRLTGDTAQAIGDIPTDHVPTPWQLGECHHLWPKEGGLLMRFQEGAATLWQVDEQGHAHRRLLPEASRIIGLAMHEQWLYAITQGQSHAARLVRVNLGDERQETLFALPTPDDPPLPTLISTPASETERVTAFVYFPDVAGDTLPPLIMRIHGGPTAASYPVFDPLARWWTLQGYAVADLNPRGSGNWGRAFRERLAGQWGRLDVDDAVALADELVARRLVDPERLFLRGQSAGGFTVLNTLASTQRFRAGASLYGVTDAVRLASQTHRFESGYLDWLLGDETAKHDASPVNRLDTFVAPVIFFQGGRDAVVLPDQTLFMAAALRGQGVKAEVVLFPEEGHGIRHPANRRRLIARELAFFAAHGGDVP</sequence>
<dbReference type="PANTHER" id="PTHR43056:SF5">
    <property type="entry name" value="PEPTIDASE S9 PROLYL OLIGOPEPTIDASE CATALYTIC DOMAIN-CONTAINING PROTEIN"/>
    <property type="match status" value="1"/>
</dbReference>
<accession>A0ABQ2ZAQ1</accession>
<gene>
    <name evidence="2" type="ORF">GCM10007160_40550</name>
</gene>
<dbReference type="SUPFAM" id="SSF82171">
    <property type="entry name" value="DPP6 N-terminal domain-like"/>
    <property type="match status" value="1"/>
</dbReference>
<dbReference type="Gene3D" id="3.40.50.1820">
    <property type="entry name" value="alpha/beta hydrolase"/>
    <property type="match status" value="1"/>
</dbReference>
<keyword evidence="3" id="KW-1185">Reference proteome</keyword>
<dbReference type="InterPro" id="IPR050585">
    <property type="entry name" value="Xaa-Pro_dipeptidyl-ppase/CocE"/>
</dbReference>
<evidence type="ECO:0000259" key="1">
    <source>
        <dbReference type="Pfam" id="PF00326"/>
    </source>
</evidence>
<evidence type="ECO:0000313" key="2">
    <source>
        <dbReference type="EMBL" id="GGY09081.1"/>
    </source>
</evidence>
<dbReference type="EMBL" id="BMXS01000033">
    <property type="protein sequence ID" value="GGY09081.1"/>
    <property type="molecule type" value="Genomic_DNA"/>
</dbReference>
<dbReference type="InterPro" id="IPR001375">
    <property type="entry name" value="Peptidase_S9_cat"/>
</dbReference>